<gene>
    <name evidence="1" type="ORF">BDN72DRAFT_917494</name>
</gene>
<proteinExistence type="predicted"/>
<evidence type="ECO:0000313" key="1">
    <source>
        <dbReference type="EMBL" id="TFK58041.1"/>
    </source>
</evidence>
<keyword evidence="2" id="KW-1185">Reference proteome</keyword>
<dbReference type="Proteomes" id="UP000308600">
    <property type="component" value="Unassembled WGS sequence"/>
</dbReference>
<feature type="non-terminal residue" evidence="1">
    <location>
        <position position="1"/>
    </location>
</feature>
<dbReference type="EMBL" id="ML209710">
    <property type="protein sequence ID" value="TFK58041.1"/>
    <property type="molecule type" value="Genomic_DNA"/>
</dbReference>
<sequence>AGRGKTTLINAVCTWTRIRHEIALATATSAFAAQLYPGGTTTHSMFKVRIFWCFLSPLLTNSRSPSLTTKRNYWNQTCGLVKDTQTSSSTRPSSSGMKHQWRTKPCSHVLRSPAV</sequence>
<name>A0ACD2ZXB1_9AGAR</name>
<organism evidence="1 2">
    <name type="scientific">Pluteus cervinus</name>
    <dbReference type="NCBI Taxonomy" id="181527"/>
    <lineage>
        <taxon>Eukaryota</taxon>
        <taxon>Fungi</taxon>
        <taxon>Dikarya</taxon>
        <taxon>Basidiomycota</taxon>
        <taxon>Agaricomycotina</taxon>
        <taxon>Agaricomycetes</taxon>
        <taxon>Agaricomycetidae</taxon>
        <taxon>Agaricales</taxon>
        <taxon>Pluteineae</taxon>
        <taxon>Pluteaceae</taxon>
        <taxon>Pluteus</taxon>
    </lineage>
</organism>
<reference evidence="1 2" key="1">
    <citation type="journal article" date="2019" name="Nat. Ecol. Evol.">
        <title>Megaphylogeny resolves global patterns of mushroom evolution.</title>
        <authorList>
            <person name="Varga T."/>
            <person name="Krizsan K."/>
            <person name="Foldi C."/>
            <person name="Dima B."/>
            <person name="Sanchez-Garcia M."/>
            <person name="Sanchez-Ramirez S."/>
            <person name="Szollosi G.J."/>
            <person name="Szarkandi J.G."/>
            <person name="Papp V."/>
            <person name="Albert L."/>
            <person name="Andreopoulos W."/>
            <person name="Angelini C."/>
            <person name="Antonin V."/>
            <person name="Barry K.W."/>
            <person name="Bougher N.L."/>
            <person name="Buchanan P."/>
            <person name="Buyck B."/>
            <person name="Bense V."/>
            <person name="Catcheside P."/>
            <person name="Chovatia M."/>
            <person name="Cooper J."/>
            <person name="Damon W."/>
            <person name="Desjardin D."/>
            <person name="Finy P."/>
            <person name="Geml J."/>
            <person name="Haridas S."/>
            <person name="Hughes K."/>
            <person name="Justo A."/>
            <person name="Karasinski D."/>
            <person name="Kautmanova I."/>
            <person name="Kiss B."/>
            <person name="Kocsube S."/>
            <person name="Kotiranta H."/>
            <person name="LaButti K.M."/>
            <person name="Lechner B.E."/>
            <person name="Liimatainen K."/>
            <person name="Lipzen A."/>
            <person name="Lukacs Z."/>
            <person name="Mihaltcheva S."/>
            <person name="Morgado L.N."/>
            <person name="Niskanen T."/>
            <person name="Noordeloos M.E."/>
            <person name="Ohm R.A."/>
            <person name="Ortiz-Santana B."/>
            <person name="Ovrebo C."/>
            <person name="Racz N."/>
            <person name="Riley R."/>
            <person name="Savchenko A."/>
            <person name="Shiryaev A."/>
            <person name="Soop K."/>
            <person name="Spirin V."/>
            <person name="Szebenyi C."/>
            <person name="Tomsovsky M."/>
            <person name="Tulloss R.E."/>
            <person name="Uehling J."/>
            <person name="Grigoriev I.V."/>
            <person name="Vagvolgyi C."/>
            <person name="Papp T."/>
            <person name="Martin F.M."/>
            <person name="Miettinen O."/>
            <person name="Hibbett D.S."/>
            <person name="Nagy L.G."/>
        </authorList>
    </citation>
    <scope>NUCLEOTIDE SEQUENCE [LARGE SCALE GENOMIC DNA]</scope>
    <source>
        <strain evidence="1 2">NL-1719</strain>
    </source>
</reference>
<protein>
    <submittedName>
        <fullName evidence="1">Uncharacterized protein</fullName>
    </submittedName>
</protein>
<accession>A0ACD2ZXB1</accession>
<evidence type="ECO:0000313" key="2">
    <source>
        <dbReference type="Proteomes" id="UP000308600"/>
    </source>
</evidence>